<feature type="region of interest" description="Disordered" evidence="1">
    <location>
        <begin position="304"/>
        <end position="349"/>
    </location>
</feature>
<feature type="region of interest" description="Disordered" evidence="1">
    <location>
        <begin position="505"/>
        <end position="546"/>
    </location>
</feature>
<evidence type="ECO:0000313" key="3">
    <source>
        <dbReference type="EMBL" id="CAE4609756.1"/>
    </source>
</evidence>
<feature type="compositionally biased region" description="Polar residues" evidence="1">
    <location>
        <begin position="336"/>
        <end position="347"/>
    </location>
</feature>
<feature type="compositionally biased region" description="Low complexity" evidence="1">
    <location>
        <begin position="516"/>
        <end position="530"/>
    </location>
</feature>
<feature type="compositionally biased region" description="Acidic residues" evidence="1">
    <location>
        <begin position="505"/>
        <end position="515"/>
    </location>
</feature>
<proteinExistence type="predicted"/>
<evidence type="ECO:0000256" key="1">
    <source>
        <dbReference type="SAM" id="MobiDB-lite"/>
    </source>
</evidence>
<feature type="compositionally biased region" description="Basic and acidic residues" evidence="1">
    <location>
        <begin position="531"/>
        <end position="546"/>
    </location>
</feature>
<organism evidence="3">
    <name type="scientific">Ditylum brightwellii</name>
    <dbReference type="NCBI Taxonomy" id="49249"/>
    <lineage>
        <taxon>Eukaryota</taxon>
        <taxon>Sar</taxon>
        <taxon>Stramenopiles</taxon>
        <taxon>Ochrophyta</taxon>
        <taxon>Bacillariophyta</taxon>
        <taxon>Mediophyceae</taxon>
        <taxon>Lithodesmiophycidae</taxon>
        <taxon>Lithodesmiales</taxon>
        <taxon>Lithodesmiaceae</taxon>
        <taxon>Ditylum</taxon>
    </lineage>
</organism>
<dbReference type="EMBL" id="HBNS01020447">
    <property type="protein sequence ID" value="CAE4609756.1"/>
    <property type="molecule type" value="Transcribed_RNA"/>
</dbReference>
<accession>A0A6V2FMM5</accession>
<protein>
    <submittedName>
        <fullName evidence="3">Uncharacterized protein</fullName>
    </submittedName>
</protein>
<sequence>MLMRRLHMMKQLLMRRLNLAMKSSKEAEIVRANAMKDDAQLAEYESIALETVKRVSAAKSALSDRLLVKGIFENAAIPGNSPVASIVLKLVERIQSKYSDDVNLSPEAFVEGLLTEGSSMTAVSCLGDGGGFTLDHFRQVASLVHRACKTLADMYSHVHVGKCARRLAKRWLVHGDDVSGRQDPSDVKKMTHHSREANPNCTFAANKSSEQAVVMLESFSLEEEDDTANFVMDLNAIATNQDVWSDDIVSSENIPGRVENITADEEPSAIKYPGSARETSEYNNARVAIRIAFVISFADGYHQHKMKSGSGDKENNSHLNENDNSQSKSRFKKLRLSNSEGSQQGDSATEHARELLEIVFAKSGGSNWVNSRSTFAGAAESTAISTKSPLGRSFSANVSTLKKVSKNGSSSDRKTITFAMRHRALRTASILCPQEVLDMIIKEEGYFNVTEDAASRCTVLGSGSSFHILSSNTTVVVNGNRKVVPIAEKSGGSNDDDDKIDFIEEQERDNEEETISESSSTTTATTTEIATTKDDDEKQLSLSPKDRENRRIHRVVVDTVSRFGGFVKESLKEDAQVVFL</sequence>
<gene>
    <name evidence="2" type="ORF">DBRI00130_LOCUS16225</name>
    <name evidence="3" type="ORF">DBRI00130_LOCUS16226</name>
</gene>
<dbReference type="AlphaFoldDB" id="A0A6V2FMM5"/>
<name>A0A6V2FMM5_9STRA</name>
<dbReference type="EMBL" id="HBNS01020446">
    <property type="protein sequence ID" value="CAE4609755.1"/>
    <property type="molecule type" value="Transcribed_RNA"/>
</dbReference>
<reference evidence="3" key="1">
    <citation type="submission" date="2021-01" db="EMBL/GenBank/DDBJ databases">
        <authorList>
            <person name="Corre E."/>
            <person name="Pelletier E."/>
            <person name="Niang G."/>
            <person name="Scheremetjew M."/>
            <person name="Finn R."/>
            <person name="Kale V."/>
            <person name="Holt S."/>
            <person name="Cochrane G."/>
            <person name="Meng A."/>
            <person name="Brown T."/>
            <person name="Cohen L."/>
        </authorList>
    </citation>
    <scope>NUCLEOTIDE SEQUENCE</scope>
    <source>
        <strain evidence="3">GSO104</strain>
    </source>
</reference>
<evidence type="ECO:0000313" key="2">
    <source>
        <dbReference type="EMBL" id="CAE4609755.1"/>
    </source>
</evidence>
<feature type="compositionally biased region" description="Polar residues" evidence="1">
    <location>
        <begin position="317"/>
        <end position="328"/>
    </location>
</feature>